<keyword evidence="2" id="KW-1185">Reference proteome</keyword>
<gene>
    <name evidence="1" type="ORF">H2198_004610</name>
</gene>
<comment type="caution">
    <text evidence="1">The sequence shown here is derived from an EMBL/GenBank/DDBJ whole genome shotgun (WGS) entry which is preliminary data.</text>
</comment>
<reference evidence="1" key="1">
    <citation type="submission" date="2022-10" db="EMBL/GenBank/DDBJ databases">
        <title>Culturing micro-colonial fungi from biological soil crusts in the Mojave desert and describing Neophaeococcomyces mojavensis, and introducing the new genera and species Taxawa tesnikishii.</title>
        <authorList>
            <person name="Kurbessoian T."/>
            <person name="Stajich J.E."/>
        </authorList>
    </citation>
    <scope>NUCLEOTIDE SEQUENCE</scope>
    <source>
        <strain evidence="1">JES_112</strain>
    </source>
</reference>
<dbReference type="Proteomes" id="UP001172386">
    <property type="component" value="Unassembled WGS sequence"/>
</dbReference>
<protein>
    <submittedName>
        <fullName evidence="1">Uncharacterized protein</fullName>
    </submittedName>
</protein>
<evidence type="ECO:0000313" key="1">
    <source>
        <dbReference type="EMBL" id="KAJ9657010.1"/>
    </source>
</evidence>
<dbReference type="EMBL" id="JAPDRQ010000070">
    <property type="protein sequence ID" value="KAJ9657010.1"/>
    <property type="molecule type" value="Genomic_DNA"/>
</dbReference>
<evidence type="ECO:0000313" key="2">
    <source>
        <dbReference type="Proteomes" id="UP001172386"/>
    </source>
</evidence>
<name>A0ACC3A8N6_9EURO</name>
<proteinExistence type="predicted"/>
<accession>A0ACC3A8N6</accession>
<sequence>MYSLTIIITTSPTPSAPSTELLSSVIQSFHDHCPDLLSCQVIVVFDTYDHISPKARLKKGYLTPQGAKDYDQYKSNVKELVLRQYNSNENHLSNQSSNQAEYGSPGCAENFVSFSASRTQDSRIVFIEPAQRLGFSLAVRTALRTVTTPYVWVHQHDWTLLAQIPIAAILEVMKASEPDEEVPIKYVCLPSIRMLQYAVQSDVQRFPAFKTFTASLKRSFVLQSQAELSVPLTPLFFWHDKPHIVSTTHYLNRVFPSRLAVRRGEFIEDTVGQKARKQMKEGQWHKWACWLYYPNEGKQLCLKHLDGRVWRGVEGEMKQKMLWKAQMQIEGTAKSELLQVEMHDAEADLKGLFASLTSGVERNC</sequence>
<organism evidence="1 2">
    <name type="scientific">Neophaeococcomyces mojaviensis</name>
    <dbReference type="NCBI Taxonomy" id="3383035"/>
    <lineage>
        <taxon>Eukaryota</taxon>
        <taxon>Fungi</taxon>
        <taxon>Dikarya</taxon>
        <taxon>Ascomycota</taxon>
        <taxon>Pezizomycotina</taxon>
        <taxon>Eurotiomycetes</taxon>
        <taxon>Chaetothyriomycetidae</taxon>
        <taxon>Chaetothyriales</taxon>
        <taxon>Chaetothyriales incertae sedis</taxon>
        <taxon>Neophaeococcomyces</taxon>
    </lineage>
</organism>